<dbReference type="Proteomes" id="UP000663823">
    <property type="component" value="Unassembled WGS sequence"/>
</dbReference>
<keyword evidence="4" id="KW-0285">Flavoprotein</keyword>
<gene>
    <name evidence="16" type="ORF">OTI717_LOCUS23179</name>
    <name evidence="15" type="ORF">RFH988_LOCUS29035</name>
</gene>
<dbReference type="Gene3D" id="3.50.50.60">
    <property type="entry name" value="FAD/NAD(P)-binding domain"/>
    <property type="match status" value="2"/>
</dbReference>
<dbReference type="Gene3D" id="3.30.390.30">
    <property type="match status" value="1"/>
</dbReference>
<dbReference type="InterPro" id="IPR016156">
    <property type="entry name" value="FAD/NAD-linked_Rdtase_dimer_sf"/>
</dbReference>
<dbReference type="GO" id="GO:0046983">
    <property type="term" value="F:protein dimerization activity"/>
    <property type="evidence" value="ECO:0007669"/>
    <property type="project" value="InterPro"/>
</dbReference>
<comment type="catalytic activity">
    <reaction evidence="11">
        <text>A + NADH + H(+) = AH2 + NAD(+)</text>
        <dbReference type="Rhea" id="RHEA:11356"/>
        <dbReference type="ChEBI" id="CHEBI:13193"/>
        <dbReference type="ChEBI" id="CHEBI:15378"/>
        <dbReference type="ChEBI" id="CHEBI:17499"/>
        <dbReference type="ChEBI" id="CHEBI:57540"/>
        <dbReference type="ChEBI" id="CHEBI:57945"/>
    </reaction>
</comment>
<dbReference type="GO" id="GO:0071949">
    <property type="term" value="F:FAD binding"/>
    <property type="evidence" value="ECO:0007669"/>
    <property type="project" value="TreeGrafter"/>
</dbReference>
<evidence type="ECO:0000256" key="11">
    <source>
        <dbReference type="ARBA" id="ARBA00047786"/>
    </source>
</evidence>
<feature type="region of interest" description="Disordered" evidence="12">
    <location>
        <begin position="181"/>
        <end position="204"/>
    </location>
</feature>
<dbReference type="GO" id="GO:0005739">
    <property type="term" value="C:mitochondrion"/>
    <property type="evidence" value="ECO:0007669"/>
    <property type="project" value="UniProtKB-SubCell"/>
</dbReference>
<dbReference type="Pfam" id="PF14721">
    <property type="entry name" value="AIF_C"/>
    <property type="match status" value="1"/>
</dbReference>
<keyword evidence="10" id="KW-0496">Mitochondrion</keyword>
<keyword evidence="7" id="KW-0809">Transit peptide</keyword>
<evidence type="ECO:0000256" key="3">
    <source>
        <dbReference type="ARBA" id="ARBA00006442"/>
    </source>
</evidence>
<protein>
    <recommendedName>
        <fullName evidence="18">Apoptosis-inducing factor 1, mitochondrial</fullName>
    </recommendedName>
</protein>
<evidence type="ECO:0000313" key="15">
    <source>
        <dbReference type="EMBL" id="CAF1287587.1"/>
    </source>
</evidence>
<feature type="compositionally biased region" description="Basic and acidic residues" evidence="12">
    <location>
        <begin position="181"/>
        <end position="198"/>
    </location>
</feature>
<evidence type="ECO:0000259" key="14">
    <source>
        <dbReference type="Pfam" id="PF14721"/>
    </source>
</evidence>
<comment type="caution">
    <text evidence="15">The sequence shown here is derived from an EMBL/GenBank/DDBJ whole genome shotgun (WGS) entry which is preliminary data.</text>
</comment>
<dbReference type="GO" id="GO:0016174">
    <property type="term" value="F:NAD(P)H oxidase H2O2-forming activity"/>
    <property type="evidence" value="ECO:0007669"/>
    <property type="project" value="TreeGrafter"/>
</dbReference>
<dbReference type="SUPFAM" id="SSF51905">
    <property type="entry name" value="FAD/NAD(P)-binding domain"/>
    <property type="match status" value="1"/>
</dbReference>
<evidence type="ECO:0008006" key="18">
    <source>
        <dbReference type="Google" id="ProtNLM"/>
    </source>
</evidence>
<dbReference type="EMBL" id="CAJNOO010002662">
    <property type="protein sequence ID" value="CAF1287587.1"/>
    <property type="molecule type" value="Genomic_DNA"/>
</dbReference>
<sequence>SISKVLPEYLSKWTSDRVREEGAEVLTNVELVGTSVQEGKVNLSYIDPKEPKKTSYITADHVVVAVGIEPNTDLAKFAGLEIDPNQGGFLVNAELQARHNIWVAGDAASFYDIKLGRRRVEHYDHAIVSGKLAGENMTGAHNPYWHQSMFWSDLGPSIGFEAIGLTDSELQTIAVYAKGQRGDEIQKEDSEGNREQRDIAPTSSANALKHKIPEKTTKTNNKDDYTKGVVFYLKENKVVGIVLWNIFNRIPIARMIIQDQKEITDFQELAKLFNIHQD</sequence>
<dbReference type="Proteomes" id="UP000663882">
    <property type="component" value="Unassembled WGS sequence"/>
</dbReference>
<comment type="subcellular location">
    <subcellularLocation>
        <location evidence="2">Mitochondrion</location>
    </subcellularLocation>
</comment>
<dbReference type="OrthoDB" id="6029at2759"/>
<evidence type="ECO:0000256" key="12">
    <source>
        <dbReference type="SAM" id="MobiDB-lite"/>
    </source>
</evidence>
<evidence type="ECO:0000256" key="10">
    <source>
        <dbReference type="ARBA" id="ARBA00023128"/>
    </source>
</evidence>
<evidence type="ECO:0000256" key="9">
    <source>
        <dbReference type="ARBA" id="ARBA00023027"/>
    </source>
</evidence>
<comment type="similarity">
    <text evidence="3">Belongs to the FAD-dependent oxidoreductase family.</text>
</comment>
<dbReference type="InterPro" id="IPR050446">
    <property type="entry name" value="FAD-oxidoreductase/Apoptosis"/>
</dbReference>
<dbReference type="GO" id="GO:0006915">
    <property type="term" value="P:apoptotic process"/>
    <property type="evidence" value="ECO:0007669"/>
    <property type="project" value="UniProtKB-KW"/>
</dbReference>
<evidence type="ECO:0000256" key="7">
    <source>
        <dbReference type="ARBA" id="ARBA00022946"/>
    </source>
</evidence>
<name>A0A815CHN0_9BILA</name>
<evidence type="ECO:0000313" key="16">
    <source>
        <dbReference type="EMBL" id="CAF3889194.1"/>
    </source>
</evidence>
<evidence type="ECO:0000256" key="8">
    <source>
        <dbReference type="ARBA" id="ARBA00023002"/>
    </source>
</evidence>
<dbReference type="InterPro" id="IPR036188">
    <property type="entry name" value="FAD/NAD-bd_sf"/>
</dbReference>
<evidence type="ECO:0000256" key="4">
    <source>
        <dbReference type="ARBA" id="ARBA00022630"/>
    </source>
</evidence>
<keyword evidence="8" id="KW-0560">Oxidoreductase</keyword>
<dbReference type="AlphaFoldDB" id="A0A815CHN0"/>
<comment type="cofactor">
    <cofactor evidence="1">
        <name>FAD</name>
        <dbReference type="ChEBI" id="CHEBI:57692"/>
    </cofactor>
</comment>
<feature type="domain" description="FAD/NAD(P)-binding" evidence="13">
    <location>
        <begin position="5"/>
        <end position="129"/>
    </location>
</feature>
<accession>A0A815CHN0</accession>
<reference evidence="15" key="1">
    <citation type="submission" date="2021-02" db="EMBL/GenBank/DDBJ databases">
        <authorList>
            <person name="Nowell W R."/>
        </authorList>
    </citation>
    <scope>NUCLEOTIDE SEQUENCE</scope>
</reference>
<evidence type="ECO:0000256" key="5">
    <source>
        <dbReference type="ARBA" id="ARBA00022703"/>
    </source>
</evidence>
<keyword evidence="9" id="KW-0520">NAD</keyword>
<evidence type="ECO:0000256" key="1">
    <source>
        <dbReference type="ARBA" id="ARBA00001974"/>
    </source>
</evidence>
<dbReference type="Pfam" id="PF07992">
    <property type="entry name" value="Pyr_redox_2"/>
    <property type="match status" value="1"/>
</dbReference>
<dbReference type="InterPro" id="IPR029324">
    <property type="entry name" value="AIF_C"/>
</dbReference>
<evidence type="ECO:0000256" key="2">
    <source>
        <dbReference type="ARBA" id="ARBA00004173"/>
    </source>
</evidence>
<keyword evidence="6" id="KW-0274">FAD</keyword>
<proteinExistence type="inferred from homology"/>
<evidence type="ECO:0000313" key="17">
    <source>
        <dbReference type="Proteomes" id="UP000663882"/>
    </source>
</evidence>
<feature type="non-terminal residue" evidence="15">
    <location>
        <position position="1"/>
    </location>
</feature>
<dbReference type="PANTHER" id="PTHR43557:SF4">
    <property type="entry name" value="APOPTOSIS-INDUCING FACTOR 1, MITOCHONDRIAL"/>
    <property type="match status" value="1"/>
</dbReference>
<evidence type="ECO:0000256" key="6">
    <source>
        <dbReference type="ARBA" id="ARBA00022827"/>
    </source>
</evidence>
<dbReference type="SMART" id="SM01353">
    <property type="entry name" value="AIF_C"/>
    <property type="match status" value="1"/>
</dbReference>
<dbReference type="EMBL" id="CAJOAX010004089">
    <property type="protein sequence ID" value="CAF3889194.1"/>
    <property type="molecule type" value="Genomic_DNA"/>
</dbReference>
<feature type="domain" description="Mitochondrial apoptosis-inducing factor C-terminal" evidence="14">
    <location>
        <begin position="133"/>
        <end position="259"/>
    </location>
</feature>
<evidence type="ECO:0000259" key="13">
    <source>
        <dbReference type="Pfam" id="PF07992"/>
    </source>
</evidence>
<keyword evidence="5" id="KW-0053">Apoptosis</keyword>
<dbReference type="PANTHER" id="PTHR43557">
    <property type="entry name" value="APOPTOSIS-INDUCING FACTOR 1"/>
    <property type="match status" value="1"/>
</dbReference>
<dbReference type="GO" id="GO:0033108">
    <property type="term" value="P:mitochondrial respiratory chain complex assembly"/>
    <property type="evidence" value="ECO:0007669"/>
    <property type="project" value="TreeGrafter"/>
</dbReference>
<dbReference type="SUPFAM" id="SSF55424">
    <property type="entry name" value="FAD/NAD-linked reductases, dimerisation (C-terminal) domain"/>
    <property type="match status" value="1"/>
</dbReference>
<organism evidence="15 17">
    <name type="scientific">Rotaria sordida</name>
    <dbReference type="NCBI Taxonomy" id="392033"/>
    <lineage>
        <taxon>Eukaryota</taxon>
        <taxon>Metazoa</taxon>
        <taxon>Spiralia</taxon>
        <taxon>Gnathifera</taxon>
        <taxon>Rotifera</taxon>
        <taxon>Eurotatoria</taxon>
        <taxon>Bdelloidea</taxon>
        <taxon>Philodinida</taxon>
        <taxon>Philodinidae</taxon>
        <taxon>Rotaria</taxon>
    </lineage>
</organism>
<dbReference type="InterPro" id="IPR023753">
    <property type="entry name" value="FAD/NAD-binding_dom"/>
</dbReference>